<organism evidence="2 3">
    <name type="scientific">Peribacillus psychrosaccharolyticus</name>
    <name type="common">Bacillus psychrosaccharolyticus</name>
    <dbReference type="NCBI Taxonomy" id="1407"/>
    <lineage>
        <taxon>Bacteria</taxon>
        <taxon>Bacillati</taxon>
        <taxon>Bacillota</taxon>
        <taxon>Bacilli</taxon>
        <taxon>Bacillales</taxon>
        <taxon>Bacillaceae</taxon>
        <taxon>Peribacillus</taxon>
    </lineage>
</organism>
<keyword evidence="1" id="KW-1133">Transmembrane helix</keyword>
<protein>
    <submittedName>
        <fullName evidence="2">DUF4181 domain-containing protein</fullName>
    </submittedName>
</protein>
<proteinExistence type="predicted"/>
<reference evidence="2 3" key="1">
    <citation type="submission" date="2021-01" db="EMBL/GenBank/DDBJ databases">
        <title>FDA dAtabase for Regulatory Grade micrObial Sequences (FDA-ARGOS): Supporting development and validation of Infectious Disease Dx tests.</title>
        <authorList>
            <person name="Nelson B."/>
            <person name="Plummer A."/>
            <person name="Tallon L."/>
            <person name="Sadzewicz L."/>
            <person name="Zhao X."/>
            <person name="Boylan J."/>
            <person name="Ott S."/>
            <person name="Bowen H."/>
            <person name="Vavikolanu K."/>
            <person name="Mehta A."/>
            <person name="Aluvathingal J."/>
            <person name="Nadendla S."/>
            <person name="Myers T."/>
            <person name="Yan Y."/>
            <person name="Sichtig H."/>
        </authorList>
    </citation>
    <scope>NUCLEOTIDE SEQUENCE [LARGE SCALE GENOMIC DNA]</scope>
    <source>
        <strain evidence="2 3">FDAARGOS_1161</strain>
    </source>
</reference>
<dbReference type="InterPro" id="IPR025441">
    <property type="entry name" value="DUF4181"/>
</dbReference>
<dbReference type="Pfam" id="PF13789">
    <property type="entry name" value="DUF4181"/>
    <property type="match status" value="1"/>
</dbReference>
<dbReference type="EMBL" id="CP068053">
    <property type="protein sequence ID" value="QQT00833.1"/>
    <property type="molecule type" value="Genomic_DNA"/>
</dbReference>
<evidence type="ECO:0000313" key="3">
    <source>
        <dbReference type="Proteomes" id="UP000595254"/>
    </source>
</evidence>
<dbReference type="KEGG" id="ppsr:I6J18_02615"/>
<evidence type="ECO:0000256" key="1">
    <source>
        <dbReference type="SAM" id="Phobius"/>
    </source>
</evidence>
<sequence>MAVFLLFFFLEKAIRKWLGIHKVKISDNSYKKKDLTGRILIAVVLLCTLPYALTKDGNVQQLYFIFYLIVLLGFQTYLQWRYLKNSKEYILTLILLFLSVLLLYNIQFFITF</sequence>
<name>A0A974NNI0_PERPY</name>
<accession>A0A974NNI0</accession>
<keyword evidence="3" id="KW-1185">Reference proteome</keyword>
<feature type="transmembrane region" description="Helical" evidence="1">
    <location>
        <begin position="89"/>
        <end position="110"/>
    </location>
</feature>
<feature type="transmembrane region" description="Helical" evidence="1">
    <location>
        <begin position="62"/>
        <end position="83"/>
    </location>
</feature>
<gene>
    <name evidence="2" type="ORF">I6J18_02615</name>
</gene>
<evidence type="ECO:0000313" key="2">
    <source>
        <dbReference type="EMBL" id="QQT00833.1"/>
    </source>
</evidence>
<dbReference type="Proteomes" id="UP000595254">
    <property type="component" value="Chromosome"/>
</dbReference>
<keyword evidence="1" id="KW-0812">Transmembrane</keyword>
<feature type="transmembrane region" description="Helical" evidence="1">
    <location>
        <begin position="35"/>
        <end position="53"/>
    </location>
</feature>
<dbReference type="RefSeq" id="WP_051387627.1">
    <property type="nucleotide sequence ID" value="NZ_CP068053.1"/>
</dbReference>
<dbReference type="AlphaFoldDB" id="A0A974NNI0"/>
<keyword evidence="1" id="KW-0472">Membrane</keyword>